<dbReference type="Proteomes" id="UP000061432">
    <property type="component" value="Plasmid pMaq22A_3p"/>
</dbReference>
<dbReference type="KEGG" id="maqu:Maq22A_3p50570"/>
<proteinExistence type="predicted"/>
<organism evidence="1 2">
    <name type="scientific">Methylobacterium aquaticum</name>
    <dbReference type="NCBI Taxonomy" id="270351"/>
    <lineage>
        <taxon>Bacteria</taxon>
        <taxon>Pseudomonadati</taxon>
        <taxon>Pseudomonadota</taxon>
        <taxon>Alphaproteobacteria</taxon>
        <taxon>Hyphomicrobiales</taxon>
        <taxon>Methylobacteriaceae</taxon>
        <taxon>Methylobacterium</taxon>
    </lineage>
</organism>
<dbReference type="RefSeq" id="WP_060851367.1">
    <property type="nucleotide sequence ID" value="NZ_AP014707.1"/>
</dbReference>
<protein>
    <submittedName>
        <fullName evidence="1">Uncharacterized protein</fullName>
    </submittedName>
</protein>
<geneLocation type="plasmid" evidence="2">
    <name>pMaq22A_3p DNA</name>
</geneLocation>
<evidence type="ECO:0000313" key="2">
    <source>
        <dbReference type="Proteomes" id="UP000061432"/>
    </source>
</evidence>
<keyword evidence="1" id="KW-0614">Plasmid</keyword>
<dbReference type="EMBL" id="AP014707">
    <property type="protein sequence ID" value="BAR47382.1"/>
    <property type="molecule type" value="Genomic_DNA"/>
</dbReference>
<dbReference type="AlphaFoldDB" id="A0A1Y0ZCM3"/>
<sequence length="226" mass="25369">MTTALAIRPMPPAQAWGYAATWGSFMKSGDPGACMYGFDETFAVQHEDHRQACLTWVEGCRADVRRNPTAFEHRELDQLTALEGALRSAPTDEEVRARLASLDEFTTAYAQAALFFENDNSDEETGGEPFDRNYGLAHIHPTTLARMVDDCQRFQRDHAATLARCTGGGLSQAGHDFWLTRNRHGTGFWDRDDRVWDKAARDELTASSHRWGEIDLYLGDDGKIHS</sequence>
<name>A0A1Y0ZCM3_9HYPH</name>
<reference evidence="1 2" key="1">
    <citation type="journal article" date="2015" name="Genome Announc.">
        <title>Complete Genome Sequence of Methylobacterium aquaticum Strain 22A, Isolated from Racomitrium japonicum Moss.</title>
        <authorList>
            <person name="Tani A."/>
            <person name="Ogura Y."/>
            <person name="Hayashi T."/>
            <person name="Kimbara K."/>
        </authorList>
    </citation>
    <scope>NUCLEOTIDE SEQUENCE [LARGE SCALE GENOMIC DNA]</scope>
    <source>
        <strain evidence="1 2">MA-22A</strain>
        <plasmid evidence="2">Plasmid pMaq22A_3p DNA</plasmid>
    </source>
</reference>
<evidence type="ECO:0000313" key="1">
    <source>
        <dbReference type="EMBL" id="BAR47382.1"/>
    </source>
</evidence>
<accession>A0A1Y0ZCM3</accession>
<reference evidence="2" key="2">
    <citation type="submission" date="2015-01" db="EMBL/GenBank/DDBJ databases">
        <title>Complete genome sequence of Methylobacterium aquaticum strain 22A.</title>
        <authorList>
            <person name="Tani A."/>
            <person name="Ogura Y."/>
            <person name="Hayashi T."/>
        </authorList>
    </citation>
    <scope>NUCLEOTIDE SEQUENCE [LARGE SCALE GENOMIC DNA]</scope>
    <source>
        <strain evidence="2">MA-22A</strain>
        <plasmid evidence="2">Plasmid pMaq22A_3p DNA</plasmid>
    </source>
</reference>
<gene>
    <name evidence="1" type="ORF">Maq22A_3p50570</name>
</gene>
<dbReference type="OrthoDB" id="5198117at2"/>